<dbReference type="InterPro" id="IPR036457">
    <property type="entry name" value="PPM-type-like_dom_sf"/>
</dbReference>
<evidence type="ECO:0000313" key="3">
    <source>
        <dbReference type="Proteomes" id="UP000235145"/>
    </source>
</evidence>
<evidence type="ECO:0000259" key="1">
    <source>
        <dbReference type="Pfam" id="PF00481"/>
    </source>
</evidence>
<dbReference type="Pfam" id="PF00481">
    <property type="entry name" value="PP2C"/>
    <property type="match status" value="1"/>
</dbReference>
<name>A0A9R1XIG6_LACSA</name>
<dbReference type="AlphaFoldDB" id="A0A9R1XIG6"/>
<proteinExistence type="predicted"/>
<sequence length="145" mass="16155">MVGWISFCLHQSSAVLCRNGIAIPLSEEDMPCYLDEKKRVEELGVYTEDGHLNYELAPSEKNPRSIVCIWSKDYRPLLIIEELLCKEEKGLAKGTARESHSEDWGHREYIIQGGCSLSDCALVISGVASFQHSRGTSKDRGKAPA</sequence>
<evidence type="ECO:0000313" key="2">
    <source>
        <dbReference type="EMBL" id="KAJ0211174.1"/>
    </source>
</evidence>
<comment type="caution">
    <text evidence="2">The sequence shown here is derived from an EMBL/GenBank/DDBJ whole genome shotgun (WGS) entry which is preliminary data.</text>
</comment>
<dbReference type="InterPro" id="IPR001932">
    <property type="entry name" value="PPM-type_phosphatase-like_dom"/>
</dbReference>
<dbReference type="SUPFAM" id="SSF81606">
    <property type="entry name" value="PP2C-like"/>
    <property type="match status" value="1"/>
</dbReference>
<dbReference type="Gene3D" id="3.60.40.10">
    <property type="entry name" value="PPM-type phosphatase domain"/>
    <property type="match status" value="1"/>
</dbReference>
<accession>A0A9R1XIG6</accession>
<dbReference type="Proteomes" id="UP000235145">
    <property type="component" value="Unassembled WGS sequence"/>
</dbReference>
<organism evidence="2 3">
    <name type="scientific">Lactuca sativa</name>
    <name type="common">Garden lettuce</name>
    <dbReference type="NCBI Taxonomy" id="4236"/>
    <lineage>
        <taxon>Eukaryota</taxon>
        <taxon>Viridiplantae</taxon>
        <taxon>Streptophyta</taxon>
        <taxon>Embryophyta</taxon>
        <taxon>Tracheophyta</taxon>
        <taxon>Spermatophyta</taxon>
        <taxon>Magnoliopsida</taxon>
        <taxon>eudicotyledons</taxon>
        <taxon>Gunneridae</taxon>
        <taxon>Pentapetalae</taxon>
        <taxon>asterids</taxon>
        <taxon>campanulids</taxon>
        <taxon>Asterales</taxon>
        <taxon>Asteraceae</taxon>
        <taxon>Cichorioideae</taxon>
        <taxon>Cichorieae</taxon>
        <taxon>Lactucinae</taxon>
        <taxon>Lactuca</taxon>
    </lineage>
</organism>
<gene>
    <name evidence="2" type="ORF">LSAT_V11C400173250</name>
</gene>
<keyword evidence="3" id="KW-1185">Reference proteome</keyword>
<feature type="domain" description="PPM-type phosphatase" evidence="1">
    <location>
        <begin position="12"/>
        <end position="59"/>
    </location>
</feature>
<protein>
    <recommendedName>
        <fullName evidence="1">PPM-type phosphatase domain-containing protein</fullName>
    </recommendedName>
</protein>
<reference evidence="2 3" key="1">
    <citation type="journal article" date="2017" name="Nat. Commun.">
        <title>Genome assembly with in vitro proximity ligation data and whole-genome triplication in lettuce.</title>
        <authorList>
            <person name="Reyes-Chin-Wo S."/>
            <person name="Wang Z."/>
            <person name="Yang X."/>
            <person name="Kozik A."/>
            <person name="Arikit S."/>
            <person name="Song C."/>
            <person name="Xia L."/>
            <person name="Froenicke L."/>
            <person name="Lavelle D.O."/>
            <person name="Truco M.J."/>
            <person name="Xia R."/>
            <person name="Zhu S."/>
            <person name="Xu C."/>
            <person name="Xu H."/>
            <person name="Xu X."/>
            <person name="Cox K."/>
            <person name="Korf I."/>
            <person name="Meyers B.C."/>
            <person name="Michelmore R.W."/>
        </authorList>
    </citation>
    <scope>NUCLEOTIDE SEQUENCE [LARGE SCALE GENOMIC DNA]</scope>
    <source>
        <strain evidence="3">cv. Salinas</strain>
        <tissue evidence="2">Seedlings</tissue>
    </source>
</reference>
<dbReference type="EMBL" id="NBSK02000004">
    <property type="protein sequence ID" value="KAJ0211174.1"/>
    <property type="molecule type" value="Genomic_DNA"/>
</dbReference>